<evidence type="ECO:0000256" key="1">
    <source>
        <dbReference type="SAM" id="Phobius"/>
    </source>
</evidence>
<feature type="transmembrane region" description="Helical" evidence="1">
    <location>
        <begin position="44"/>
        <end position="61"/>
    </location>
</feature>
<dbReference type="AlphaFoldDB" id="A0A9Q0ALC3"/>
<sequence length="130" mass="14035">MLAAKSPFVLHAVIETFAALSFIFGPEKQIPGCSPATKLVLKQYGGLLLSSNLVCLVVLLQDRFGSTERMLAAALGFYHLWPIHRALVRIVQRVPGDAPGNQTLGGPLVHLGVHVVVFAVFLYVSLFPGQ</sequence>
<keyword evidence="3" id="KW-1185">Reference proteome</keyword>
<name>A0A9Q0ALC3_9PEZI</name>
<comment type="caution">
    <text evidence="2">The sequence shown here is derived from an EMBL/GenBank/DDBJ whole genome shotgun (WGS) entry which is preliminary data.</text>
</comment>
<feature type="transmembrane region" description="Helical" evidence="1">
    <location>
        <begin position="70"/>
        <end position="88"/>
    </location>
</feature>
<feature type="transmembrane region" description="Helical" evidence="1">
    <location>
        <begin position="7"/>
        <end position="24"/>
    </location>
</feature>
<gene>
    <name evidence="2" type="ORF">JX265_010865</name>
</gene>
<protein>
    <submittedName>
        <fullName evidence="2">Uncharacterized protein</fullName>
    </submittedName>
</protein>
<organism evidence="2 3">
    <name type="scientific">Neoarthrinium moseri</name>
    <dbReference type="NCBI Taxonomy" id="1658444"/>
    <lineage>
        <taxon>Eukaryota</taxon>
        <taxon>Fungi</taxon>
        <taxon>Dikarya</taxon>
        <taxon>Ascomycota</taxon>
        <taxon>Pezizomycotina</taxon>
        <taxon>Sordariomycetes</taxon>
        <taxon>Xylariomycetidae</taxon>
        <taxon>Amphisphaeriales</taxon>
        <taxon>Apiosporaceae</taxon>
        <taxon>Neoarthrinium</taxon>
    </lineage>
</organism>
<accession>A0A9Q0ALC3</accession>
<proteinExistence type="predicted"/>
<feature type="transmembrane region" description="Helical" evidence="1">
    <location>
        <begin position="108"/>
        <end position="127"/>
    </location>
</feature>
<keyword evidence="1" id="KW-0472">Membrane</keyword>
<evidence type="ECO:0000313" key="2">
    <source>
        <dbReference type="EMBL" id="KAI1858197.1"/>
    </source>
</evidence>
<reference evidence="2" key="1">
    <citation type="submission" date="2021-03" db="EMBL/GenBank/DDBJ databases">
        <title>Revisited historic fungal species revealed as producer of novel bioactive compounds through whole genome sequencing and comparative genomics.</title>
        <authorList>
            <person name="Vignolle G.A."/>
            <person name="Hochenegger N."/>
            <person name="Mach R.L."/>
            <person name="Mach-Aigner A.R."/>
            <person name="Javad Rahimi M."/>
            <person name="Salim K.A."/>
            <person name="Chan C.M."/>
            <person name="Lim L.B.L."/>
            <person name="Cai F."/>
            <person name="Druzhinina I.S."/>
            <person name="U'Ren J.M."/>
            <person name="Derntl C."/>
        </authorList>
    </citation>
    <scope>NUCLEOTIDE SEQUENCE</scope>
    <source>
        <strain evidence="2">TUCIM 5799</strain>
    </source>
</reference>
<dbReference type="Proteomes" id="UP000829685">
    <property type="component" value="Unassembled WGS sequence"/>
</dbReference>
<dbReference type="EMBL" id="JAFIMR010000037">
    <property type="protein sequence ID" value="KAI1858197.1"/>
    <property type="molecule type" value="Genomic_DNA"/>
</dbReference>
<evidence type="ECO:0000313" key="3">
    <source>
        <dbReference type="Proteomes" id="UP000829685"/>
    </source>
</evidence>
<keyword evidence="1" id="KW-1133">Transmembrane helix</keyword>
<keyword evidence="1" id="KW-0812">Transmembrane</keyword>